<feature type="compositionally biased region" description="Basic and acidic residues" evidence="1">
    <location>
        <begin position="1269"/>
        <end position="1281"/>
    </location>
</feature>
<feature type="compositionally biased region" description="Polar residues" evidence="1">
    <location>
        <begin position="1408"/>
        <end position="1419"/>
    </location>
</feature>
<dbReference type="EMBL" id="CASHTH010003325">
    <property type="protein sequence ID" value="CAI8043385.1"/>
    <property type="molecule type" value="Genomic_DNA"/>
</dbReference>
<sequence>GTGSLQCVAVERQWLGKSRTPLPPLLILPDTITSCHQEDVQYTLLCHFFLVGPPPNFFSLKLTVLEMKSRHFSGLSDLLSCVSLILNPSSSSSSSSPSDTLQSLLSYGLGRKLVEWLAGLRSMPCTGSMGWRQTCIAMATVAEQALEACRRGQRSSVAIDDATPGSARGVANLLEVVEGGQRDKLVQKHSALFDELMDGVVSAGDYDLQATMVECCISALRESGGRSSHAHRWFSDHTLISAFMNIHETTFETDCRGFLTTLNRTAGPDRSVHSFLCKKVLLGATELHPPREVGRDGFWLDVNSTSLSLSLNVEDPSDGGSGDPPQDSGGLWEMVTVTDQSMESWRMTTERGDVVVTVTLTVPSHSLLPSLPPSPHHTLTISFSPSHNPTLPLELLFPGKRTTTNVVSQATPTTTKHQQARRVSPTHSVKSSVAITPLHIKPSSTRLNCEPGKRPQSSASSLSHVSPIEISPSGPTQGDQVCSQGSAPLPVPFPTPQTSTPKLHPTSRLHSNTPSTGVRAQLQFSSAGASKRSIAISSIHISSHSTTTPGIRTTNDGPLGVRTSGTSGTTGGTGGKRPMTTTPCPLKMKPDHSGRQLFPKEQTKQPPSVTKPAKPPTKPPTDKRFEPPKSVAVPPKNQTKRQQPPEDENGRNQTKQVLKDQTNTKRQRIPDTEKQSSGSTGGKKTKQVPTEDQTGTTEQPKRLPKVASDSAMKTKQVPTEDQTGTTEEPKRLPKVASDSAMKTKQVPTEDQTGTTKVASDSAMVGHRQQTCAKTAVDTRGNDDLTDRAELEDKGCGQPHPHQEKPHLPKSSSTAASTSGKSTSSSAKEGKPFGGTCLRRGRGGKRGGRGGSGGAEKRVESRGKTGEEEEEEEEGLGCVRPRAGRPPGQRMFVLSHAPLTRADGGHRGRGAGRTKAGRVRGGGGRRGRVNTAKSLVTTFDFGDSPAVGGGVVSPPIPTPHSIPSSLPSPDYIPSSGPHSRPLKSQRSRSVLLRSLPDSDYDTDPDDATWNEDISSGSSKPSSGRPREPVTAAERGAERGDGMERGKGVGEKEKAAAESSSMADKKESAEKKRKREGGKKGKMLATKRAGGRKHQTNPCESQESGETREGEDGVTLAAVKTTGVAGRGEGGKRGRGRPRKNNTTSSSTDRADTTTDKKREDLLPPTKGGLERPKNTTPVASKFATKASATNRVENVPENSGDLLPLTKSNRGGRQTKLPSATKPAKADDGWSATVANGSVLGNTTSLAKSGRQRRDNLTSASANTSGPDTNRAKIRERERNEVSKSAVNKKKQMDKERVEGRKESRYDVQDDDVIEEPSSSEGLQSPTVSTWTSSPVASGTRRHNMADEVGEVGNRGTRGERSPVRKKHRSSSGYVSEVTLFLQFPGIPGILSKLHPQPAGNLVAQAWNQSPPLPLQSSMADCQLRGKPRAAGGKRTSKGNGQKERERKKREKKEREEKEEREERERKEREERERKKREKNEREEKRGERRRRGRRERGEEKTICQRDHRPEEEHSHL</sequence>
<feature type="compositionally biased region" description="Basic residues" evidence="1">
    <location>
        <begin position="906"/>
        <end position="927"/>
    </location>
</feature>
<feature type="compositionally biased region" description="Polar residues" evidence="1">
    <location>
        <begin position="455"/>
        <end position="464"/>
    </location>
</feature>
<feature type="compositionally biased region" description="Polar residues" evidence="1">
    <location>
        <begin position="425"/>
        <end position="434"/>
    </location>
</feature>
<reference evidence="2" key="1">
    <citation type="submission" date="2023-03" db="EMBL/GenBank/DDBJ databases">
        <authorList>
            <person name="Steffen K."/>
            <person name="Cardenas P."/>
        </authorList>
    </citation>
    <scope>NUCLEOTIDE SEQUENCE</scope>
</reference>
<feature type="compositionally biased region" description="Polar residues" evidence="1">
    <location>
        <begin position="651"/>
        <end position="661"/>
    </location>
</feature>
<organism evidence="2 3">
    <name type="scientific">Geodia barretti</name>
    <name type="common">Barrett's horny sponge</name>
    <dbReference type="NCBI Taxonomy" id="519541"/>
    <lineage>
        <taxon>Eukaryota</taxon>
        <taxon>Metazoa</taxon>
        <taxon>Porifera</taxon>
        <taxon>Demospongiae</taxon>
        <taxon>Heteroscleromorpha</taxon>
        <taxon>Tetractinellida</taxon>
        <taxon>Astrophorina</taxon>
        <taxon>Geodiidae</taxon>
        <taxon>Geodia</taxon>
    </lineage>
</organism>
<feature type="compositionally biased region" description="Polar residues" evidence="1">
    <location>
        <begin position="711"/>
        <end position="726"/>
    </location>
</feature>
<feature type="compositionally biased region" description="Low complexity" evidence="1">
    <location>
        <begin position="809"/>
        <end position="826"/>
    </location>
</feature>
<feature type="compositionally biased region" description="Polar residues" evidence="1">
    <location>
        <begin position="508"/>
        <end position="517"/>
    </location>
</feature>
<feature type="compositionally biased region" description="Low complexity" evidence="1">
    <location>
        <begin position="1324"/>
        <end position="1337"/>
    </location>
</feature>
<feature type="compositionally biased region" description="Basic and acidic residues" evidence="1">
    <location>
        <begin position="1033"/>
        <end position="1054"/>
    </location>
</feature>
<comment type="caution">
    <text evidence="2">The sequence shown here is derived from an EMBL/GenBank/DDBJ whole genome shotgun (WGS) entry which is preliminary data.</text>
</comment>
<feature type="compositionally biased region" description="Acidic residues" evidence="1">
    <location>
        <begin position="997"/>
        <end position="1008"/>
    </location>
</feature>
<feature type="compositionally biased region" description="Polar residues" evidence="1">
    <location>
        <begin position="1205"/>
        <end position="1217"/>
    </location>
</feature>
<feature type="compositionally biased region" description="Basic and acidic residues" evidence="1">
    <location>
        <begin position="1147"/>
        <end position="1160"/>
    </location>
</feature>
<gene>
    <name evidence="2" type="ORF">GBAR_LOCUS24068</name>
</gene>
<keyword evidence="3" id="KW-1185">Reference proteome</keyword>
<dbReference type="PANTHER" id="PTHR15607">
    <property type="entry name" value="SYNAPTONEMAL COMPLEX PROTEIN-RELATED"/>
    <property type="match status" value="1"/>
</dbReference>
<feature type="compositionally biased region" description="Polar residues" evidence="1">
    <location>
        <begin position="1256"/>
        <end position="1267"/>
    </location>
</feature>
<evidence type="ECO:0000313" key="2">
    <source>
        <dbReference type="EMBL" id="CAI8043385.1"/>
    </source>
</evidence>
<feature type="region of interest" description="Disordered" evidence="1">
    <location>
        <begin position="1408"/>
        <end position="1516"/>
    </location>
</feature>
<feature type="compositionally biased region" description="Basic and acidic residues" evidence="1">
    <location>
        <begin position="779"/>
        <end position="806"/>
    </location>
</feature>
<feature type="region of interest" description="Disordered" evidence="1">
    <location>
        <begin position="311"/>
        <end position="330"/>
    </location>
</feature>
<feature type="compositionally biased region" description="Low complexity" evidence="1">
    <location>
        <begin position="986"/>
        <end position="996"/>
    </location>
</feature>
<feature type="compositionally biased region" description="Basic residues" evidence="1">
    <location>
        <begin position="838"/>
        <end position="847"/>
    </location>
</feature>
<feature type="compositionally biased region" description="Basic residues" evidence="1">
    <location>
        <begin position="1069"/>
        <end position="1080"/>
    </location>
</feature>
<proteinExistence type="predicted"/>
<feature type="region of interest" description="Disordered" evidence="1">
    <location>
        <begin position="540"/>
        <end position="1372"/>
    </location>
</feature>
<feature type="compositionally biased region" description="Basic and acidic residues" evidence="1">
    <location>
        <begin position="1495"/>
        <end position="1516"/>
    </location>
</feature>
<evidence type="ECO:0000256" key="1">
    <source>
        <dbReference type="SAM" id="MobiDB-lite"/>
    </source>
</evidence>
<feature type="compositionally biased region" description="Basic and acidic residues" evidence="1">
    <location>
        <begin position="1452"/>
        <end position="1486"/>
    </location>
</feature>
<protein>
    <submittedName>
        <fullName evidence="2">Synaptonemal complex protein 2</fullName>
    </submittedName>
</protein>
<feature type="compositionally biased region" description="Polar residues" evidence="1">
    <location>
        <begin position="687"/>
        <end position="698"/>
    </location>
</feature>
<dbReference type="InterPro" id="IPR024835">
    <property type="entry name" value="SYCP2-like"/>
</dbReference>
<feature type="compositionally biased region" description="Polar residues" evidence="1">
    <location>
        <begin position="1232"/>
        <end position="1246"/>
    </location>
</feature>
<dbReference type="PANTHER" id="PTHR15607:SF18">
    <property type="entry name" value="SYNAPTONEMAL COMPLEX PROTEIN 2-LIKE ISOFORM X1"/>
    <property type="match status" value="1"/>
</dbReference>
<dbReference type="Proteomes" id="UP001174909">
    <property type="component" value="Unassembled WGS sequence"/>
</dbReference>
<feature type="compositionally biased region" description="Basic and acidic residues" evidence="1">
    <location>
        <begin position="854"/>
        <end position="865"/>
    </location>
</feature>
<name>A0AA35T7V1_GEOBA</name>
<feature type="compositionally biased region" description="Polar residues" evidence="1">
    <location>
        <begin position="546"/>
        <end position="556"/>
    </location>
</feature>
<feature type="region of interest" description="Disordered" evidence="1">
    <location>
        <begin position="410"/>
        <end position="517"/>
    </location>
</feature>
<feature type="compositionally biased region" description="Polar residues" evidence="1">
    <location>
        <begin position="740"/>
        <end position="758"/>
    </location>
</feature>
<evidence type="ECO:0000313" key="3">
    <source>
        <dbReference type="Proteomes" id="UP001174909"/>
    </source>
</evidence>
<feature type="compositionally biased region" description="Basic and acidic residues" evidence="1">
    <location>
        <begin position="1290"/>
        <end position="1307"/>
    </location>
</feature>
<feature type="compositionally biased region" description="Polar residues" evidence="1">
    <location>
        <begin position="473"/>
        <end position="486"/>
    </location>
</feature>
<feature type="non-terminal residue" evidence="2">
    <location>
        <position position="1"/>
    </location>
</feature>
<feature type="compositionally biased region" description="Low complexity" evidence="1">
    <location>
        <begin position="1013"/>
        <end position="1022"/>
    </location>
</feature>
<accession>A0AA35T7V1</accession>